<dbReference type="AlphaFoldDB" id="A0A5E4LRQ6"/>
<gene>
    <name evidence="1" type="ORF">LFW2832_00565</name>
</gene>
<comment type="caution">
    <text evidence="1">The sequence shown here is derived from an EMBL/GenBank/DDBJ whole genome shotgun (WGS) entry which is preliminary data.</text>
</comment>
<reference evidence="1 2" key="1">
    <citation type="submission" date="2019-08" db="EMBL/GenBank/DDBJ databases">
        <authorList>
            <person name="Vazquez-Campos X."/>
        </authorList>
    </citation>
    <scope>NUCLEOTIDE SEQUENCE [LARGE SCALE GENOMIC DNA]</scope>
    <source>
        <strain evidence="1">LFW-283_2</strain>
    </source>
</reference>
<protein>
    <submittedName>
        <fullName evidence="1">Uncharacterized protein</fullName>
    </submittedName>
</protein>
<dbReference type="Proteomes" id="UP000789941">
    <property type="component" value="Unassembled WGS sequence"/>
</dbReference>
<organism evidence="1 2">
    <name type="scientific">Candidatus Bilamarchaeum dharawalense</name>
    <dbReference type="NCBI Taxonomy" id="2885759"/>
    <lineage>
        <taxon>Archaea</taxon>
        <taxon>Candidatus Micrarchaeota</taxon>
        <taxon>Candidatus Micrarchaeia</taxon>
        <taxon>Candidatus Anstonellales</taxon>
        <taxon>Candidatus Bilamarchaeaceae</taxon>
        <taxon>Candidatus Bilamarchaeum</taxon>
    </lineage>
</organism>
<proteinExistence type="predicted"/>
<evidence type="ECO:0000313" key="1">
    <source>
        <dbReference type="EMBL" id="VVC03828.1"/>
    </source>
</evidence>
<dbReference type="EMBL" id="CABMJJ010000009">
    <property type="protein sequence ID" value="VVC03828.1"/>
    <property type="molecule type" value="Genomic_DNA"/>
</dbReference>
<evidence type="ECO:0000313" key="2">
    <source>
        <dbReference type="Proteomes" id="UP000789941"/>
    </source>
</evidence>
<sequence>MYKKERYRFNCANVVESVNSHIFINTSLHNRLFTNNSRGDKMSGIIKSLLKITGSSSSKSYFVGLHRGRIWAEEYADYFEMKEWSDMDHEEFDKLLLPHNEKLHFTLLNQESPLEWQEYLRGWIEGVKEIADSAF</sequence>
<accession>A0A5E4LRQ6</accession>
<name>A0A5E4LRQ6_9ARCH</name>